<gene>
    <name evidence="2" type="ORF">HF086_003623</name>
</gene>
<dbReference type="AlphaFoldDB" id="A0A922MLJ7"/>
<proteinExistence type="predicted"/>
<dbReference type="Proteomes" id="UP000814243">
    <property type="component" value="Unassembled WGS sequence"/>
</dbReference>
<evidence type="ECO:0000313" key="2">
    <source>
        <dbReference type="EMBL" id="KAH9639490.1"/>
    </source>
</evidence>
<feature type="compositionally biased region" description="Pro residues" evidence="1">
    <location>
        <begin position="28"/>
        <end position="43"/>
    </location>
</feature>
<comment type="caution">
    <text evidence="2">The sequence shown here is derived from an EMBL/GenBank/DDBJ whole genome shotgun (WGS) entry which is preliminary data.</text>
</comment>
<reference evidence="2" key="1">
    <citation type="journal article" date="2021" name="G3 (Bethesda)">
        <title>Genome and transcriptome analysis of the beet armyworm Spodoptera exigua reveals targets for pest control. .</title>
        <authorList>
            <person name="Simon S."/>
            <person name="Breeschoten T."/>
            <person name="Jansen H.J."/>
            <person name="Dirks R.P."/>
            <person name="Schranz M.E."/>
            <person name="Ros V.I.D."/>
        </authorList>
    </citation>
    <scope>NUCLEOTIDE SEQUENCE</scope>
    <source>
        <strain evidence="2">TB_SE_WUR_2020</strain>
    </source>
</reference>
<accession>A0A922MLJ7</accession>
<feature type="region of interest" description="Disordered" evidence="1">
    <location>
        <begin position="16"/>
        <end position="43"/>
    </location>
</feature>
<evidence type="ECO:0000256" key="1">
    <source>
        <dbReference type="SAM" id="MobiDB-lite"/>
    </source>
</evidence>
<sequence length="72" mass="7463">MRTRSEWFLQPAASLDAARARAGTQSAPPGPQPAGPALAPGPAPACRHAPCGEARSESTALYVLVACLEFLF</sequence>
<organism evidence="2 3">
    <name type="scientific">Spodoptera exigua</name>
    <name type="common">Beet armyworm</name>
    <name type="synonym">Noctua fulgens</name>
    <dbReference type="NCBI Taxonomy" id="7107"/>
    <lineage>
        <taxon>Eukaryota</taxon>
        <taxon>Metazoa</taxon>
        <taxon>Ecdysozoa</taxon>
        <taxon>Arthropoda</taxon>
        <taxon>Hexapoda</taxon>
        <taxon>Insecta</taxon>
        <taxon>Pterygota</taxon>
        <taxon>Neoptera</taxon>
        <taxon>Endopterygota</taxon>
        <taxon>Lepidoptera</taxon>
        <taxon>Glossata</taxon>
        <taxon>Ditrysia</taxon>
        <taxon>Noctuoidea</taxon>
        <taxon>Noctuidae</taxon>
        <taxon>Amphipyrinae</taxon>
        <taxon>Spodoptera</taxon>
    </lineage>
</organism>
<name>A0A922MLJ7_SPOEX</name>
<dbReference type="EMBL" id="JACEFF010000337">
    <property type="protein sequence ID" value="KAH9639490.1"/>
    <property type="molecule type" value="Genomic_DNA"/>
</dbReference>
<evidence type="ECO:0000313" key="3">
    <source>
        <dbReference type="Proteomes" id="UP000814243"/>
    </source>
</evidence>
<protein>
    <submittedName>
        <fullName evidence="2">Uncharacterized protein</fullName>
    </submittedName>
</protein>